<dbReference type="EMBL" id="SRRQ01000029">
    <property type="protein sequence ID" value="TWW10081.1"/>
    <property type="molecule type" value="Genomic_DNA"/>
</dbReference>
<evidence type="ECO:0000313" key="2">
    <source>
        <dbReference type="Proteomes" id="UP000321659"/>
    </source>
</evidence>
<reference evidence="1 2" key="1">
    <citation type="submission" date="2019-04" db="EMBL/GenBank/DDBJ databases">
        <title>In vitro growth and metabolic characteristics of meat-borne Lactobacillus algidus strains.</title>
        <authorList>
            <person name="Sade E."/>
            <person name="Per J."/>
            <person name="Tytti H."/>
            <person name="Johanna B.K."/>
        </authorList>
    </citation>
    <scope>NUCLEOTIDE SEQUENCE [LARGE SCALE GENOMIC DNA]</scope>
    <source>
        <strain evidence="1 2">LTS37-1</strain>
    </source>
</reference>
<proteinExistence type="predicted"/>
<accession>A0A5C6MB66</accession>
<organism evidence="1 2">
    <name type="scientific">Dellaglioa algida</name>
    <dbReference type="NCBI Taxonomy" id="105612"/>
    <lineage>
        <taxon>Bacteria</taxon>
        <taxon>Bacillati</taxon>
        <taxon>Bacillota</taxon>
        <taxon>Bacilli</taxon>
        <taxon>Lactobacillales</taxon>
        <taxon>Lactobacillaceae</taxon>
        <taxon>Dellaglioa</taxon>
    </lineage>
</organism>
<comment type="caution">
    <text evidence="1">The sequence shown here is derived from an EMBL/GenBank/DDBJ whole genome shotgun (WGS) entry which is preliminary data.</text>
</comment>
<name>A0A5C6MB66_9LACO</name>
<dbReference type="InterPro" id="IPR011675">
    <property type="entry name" value="DUF1617"/>
</dbReference>
<dbReference type="RefSeq" id="WP_146303452.1">
    <property type="nucleotide sequence ID" value="NZ_JANXKZ010000002.1"/>
</dbReference>
<dbReference type="Proteomes" id="UP000321659">
    <property type="component" value="Unassembled WGS sequence"/>
</dbReference>
<dbReference type="AlphaFoldDB" id="A0A5C6MB66"/>
<gene>
    <name evidence="1" type="ORF">LABALGLTS371_16300</name>
</gene>
<sequence>MKIRNQHLVLTINFLQNMKLKAAESRSRSKLVKLLSEKLKELQTDEKALLEEYAVKDEDGKAVMIDENQYDIAKENKPEFGKEHVVLLNEEVTITTTDYAEYVENVKKSLEAYDEELSGTDADVYDLLMNELEKGNN</sequence>
<protein>
    <submittedName>
        <fullName evidence="1">Uncharacterized protein</fullName>
    </submittedName>
</protein>
<dbReference type="GeneID" id="83548924"/>
<dbReference type="Pfam" id="PF07761">
    <property type="entry name" value="DUF1617"/>
    <property type="match status" value="1"/>
</dbReference>
<evidence type="ECO:0000313" key="1">
    <source>
        <dbReference type="EMBL" id="TWW10081.1"/>
    </source>
</evidence>